<evidence type="ECO:0000313" key="2">
    <source>
        <dbReference type="Proteomes" id="UP000070456"/>
    </source>
</evidence>
<keyword evidence="2" id="KW-1185">Reference proteome</keyword>
<evidence type="ECO:0000313" key="1">
    <source>
        <dbReference type="EMBL" id="KXG76336.1"/>
    </source>
</evidence>
<name>A0A140L711_9FIRM</name>
<dbReference type="AlphaFoldDB" id="A0A140L711"/>
<organism evidence="1 2">
    <name type="scientific">Thermotalea metallivorans</name>
    <dbReference type="NCBI Taxonomy" id="520762"/>
    <lineage>
        <taxon>Bacteria</taxon>
        <taxon>Bacillati</taxon>
        <taxon>Bacillota</taxon>
        <taxon>Clostridia</taxon>
        <taxon>Peptostreptococcales</taxon>
        <taxon>Thermotaleaceae</taxon>
        <taxon>Thermotalea</taxon>
    </lineage>
</organism>
<comment type="caution">
    <text evidence="1">The sequence shown here is derived from an EMBL/GenBank/DDBJ whole genome shotgun (WGS) entry which is preliminary data.</text>
</comment>
<dbReference type="Pfam" id="PF20074">
    <property type="entry name" value="DUF6470"/>
    <property type="match status" value="1"/>
</dbReference>
<sequence length="188" mass="21272">MNLRITTTPALIGIHTTKGSLEIQQPKADMELMIVHPKVEIHSQQIRVQIDQRQCFAEAGLKNILDMAIDTTAYAKQRVAEGIDRIVRQGNELASIHLNTNPIADQAEENSMVFGNHEFNFDIIPKSRPKIDFVGGNVDIQIIEGKVNSEVQVNRPMINYIRGNTEIYLRQKNSIHMEYMGNHLDVKG</sequence>
<dbReference type="Proteomes" id="UP000070456">
    <property type="component" value="Unassembled WGS sequence"/>
</dbReference>
<dbReference type="InterPro" id="IPR045527">
    <property type="entry name" value="DUF6470"/>
</dbReference>
<dbReference type="OrthoDB" id="2112831at2"/>
<gene>
    <name evidence="1" type="ORF">AN619_12940</name>
</gene>
<dbReference type="EMBL" id="LOEE01000028">
    <property type="protein sequence ID" value="KXG76336.1"/>
    <property type="molecule type" value="Genomic_DNA"/>
</dbReference>
<dbReference type="RefSeq" id="WP_068555886.1">
    <property type="nucleotide sequence ID" value="NZ_LOEE01000028.1"/>
</dbReference>
<proteinExistence type="predicted"/>
<reference evidence="1 2" key="1">
    <citation type="submission" date="2015-12" db="EMBL/GenBank/DDBJ databases">
        <title>Draft genome sequence of the thermoanaerobe Thermotalea metallivorans, an isolate from the runoff channel of the Great Artesian Basin, Australia.</title>
        <authorList>
            <person name="Patel B.K."/>
        </authorList>
    </citation>
    <scope>NUCLEOTIDE SEQUENCE [LARGE SCALE GENOMIC DNA]</scope>
    <source>
        <strain evidence="1 2">B2-1</strain>
    </source>
</reference>
<dbReference type="STRING" id="520762.AN619_12940"/>
<accession>A0A140L711</accession>
<protein>
    <submittedName>
        <fullName evidence="1">Uncharacterized protein</fullName>
    </submittedName>
</protein>